<dbReference type="AlphaFoldDB" id="A0A9P5JU01"/>
<proteinExistence type="predicted"/>
<accession>A0A9P5JU01</accession>
<evidence type="ECO:0000313" key="3">
    <source>
        <dbReference type="Proteomes" id="UP000759537"/>
    </source>
</evidence>
<dbReference type="Proteomes" id="UP000759537">
    <property type="component" value="Unassembled WGS sequence"/>
</dbReference>
<feature type="compositionally biased region" description="Basic and acidic residues" evidence="1">
    <location>
        <begin position="431"/>
        <end position="443"/>
    </location>
</feature>
<dbReference type="EMBL" id="WHVB01000060">
    <property type="protein sequence ID" value="KAF8463939.1"/>
    <property type="molecule type" value="Genomic_DNA"/>
</dbReference>
<keyword evidence="3" id="KW-1185">Reference proteome</keyword>
<evidence type="ECO:0000256" key="1">
    <source>
        <dbReference type="SAM" id="MobiDB-lite"/>
    </source>
</evidence>
<name>A0A9P5JU01_9AGAM</name>
<sequence length="487" mass="52033">MVALYTRRREPPEARIAGAEWSVARARAQARWSREGEDCGGRDGWSLWLWVTSEMALDGGVVGVQYSTSAVVRKIPRGNVPGRDEICVGFVRLPAVAFPGNNQIKQGGTGGFSKHAITSMSPLVHCVVKFTKNLLGEGEVEAHVRIVFGCGAPQRGDCVISGRGSDGYCPDPNVGDGLVNDISAVMDGGKACSGQGSGGIGAAFTREALGNVGKPKINARRVEWGCDKERENERARDMVGLRKAWLWPYPGLAAWTQVGALETRTSMLDIKGPGVDESDNNCNGGTEGMASGSADLQICCNEAEAGALMAGRAPRMHLPLPCASVFILSSSLFASSMCSLVLWLSHFNLSPPSSQPPYTLGPFQRPTDTTPPVPSLVFHLSYPLSPQTPSHPTCPRFTTSKRRRSPSTTTSAPPTFGSPFILDLLASRRALDPSDSRPRRAAECDAIGSQPPKPSDRAQAPVGRSLEPDMDSLLSYMTPITFARVPV</sequence>
<comment type="caution">
    <text evidence="2">The sequence shown here is derived from an EMBL/GenBank/DDBJ whole genome shotgun (WGS) entry which is preliminary data.</text>
</comment>
<feature type="compositionally biased region" description="Low complexity" evidence="1">
    <location>
        <begin position="406"/>
        <end position="416"/>
    </location>
</feature>
<gene>
    <name evidence="2" type="ORF">DFH94DRAFT_686670</name>
</gene>
<organism evidence="2 3">
    <name type="scientific">Russula ochroleuca</name>
    <dbReference type="NCBI Taxonomy" id="152965"/>
    <lineage>
        <taxon>Eukaryota</taxon>
        <taxon>Fungi</taxon>
        <taxon>Dikarya</taxon>
        <taxon>Basidiomycota</taxon>
        <taxon>Agaricomycotina</taxon>
        <taxon>Agaricomycetes</taxon>
        <taxon>Russulales</taxon>
        <taxon>Russulaceae</taxon>
        <taxon>Russula</taxon>
    </lineage>
</organism>
<reference evidence="2" key="1">
    <citation type="submission" date="2019-10" db="EMBL/GenBank/DDBJ databases">
        <authorList>
            <consortium name="DOE Joint Genome Institute"/>
            <person name="Kuo A."/>
            <person name="Miyauchi S."/>
            <person name="Kiss E."/>
            <person name="Drula E."/>
            <person name="Kohler A."/>
            <person name="Sanchez-Garcia M."/>
            <person name="Andreopoulos B."/>
            <person name="Barry K.W."/>
            <person name="Bonito G."/>
            <person name="Buee M."/>
            <person name="Carver A."/>
            <person name="Chen C."/>
            <person name="Cichocki N."/>
            <person name="Clum A."/>
            <person name="Culley D."/>
            <person name="Crous P.W."/>
            <person name="Fauchery L."/>
            <person name="Girlanda M."/>
            <person name="Hayes R."/>
            <person name="Keri Z."/>
            <person name="LaButti K."/>
            <person name="Lipzen A."/>
            <person name="Lombard V."/>
            <person name="Magnuson J."/>
            <person name="Maillard F."/>
            <person name="Morin E."/>
            <person name="Murat C."/>
            <person name="Nolan M."/>
            <person name="Ohm R."/>
            <person name="Pangilinan J."/>
            <person name="Pereira M."/>
            <person name="Perotto S."/>
            <person name="Peter M."/>
            <person name="Riley R."/>
            <person name="Sitrit Y."/>
            <person name="Stielow B."/>
            <person name="Szollosi G."/>
            <person name="Zifcakova L."/>
            <person name="Stursova M."/>
            <person name="Spatafora J.W."/>
            <person name="Tedersoo L."/>
            <person name="Vaario L.-M."/>
            <person name="Yamada A."/>
            <person name="Yan M."/>
            <person name="Wang P."/>
            <person name="Xu J."/>
            <person name="Bruns T."/>
            <person name="Baldrian P."/>
            <person name="Vilgalys R."/>
            <person name="Henrissat B."/>
            <person name="Grigoriev I.V."/>
            <person name="Hibbett D."/>
            <person name="Nagy L.G."/>
            <person name="Martin F.M."/>
        </authorList>
    </citation>
    <scope>NUCLEOTIDE SEQUENCE</scope>
    <source>
        <strain evidence="2">Prilba</strain>
    </source>
</reference>
<feature type="region of interest" description="Disordered" evidence="1">
    <location>
        <begin position="431"/>
        <end position="470"/>
    </location>
</feature>
<evidence type="ECO:0000313" key="2">
    <source>
        <dbReference type="EMBL" id="KAF8463939.1"/>
    </source>
</evidence>
<reference evidence="2" key="2">
    <citation type="journal article" date="2020" name="Nat. Commun.">
        <title>Large-scale genome sequencing of mycorrhizal fungi provides insights into the early evolution of symbiotic traits.</title>
        <authorList>
            <person name="Miyauchi S."/>
            <person name="Kiss E."/>
            <person name="Kuo A."/>
            <person name="Drula E."/>
            <person name="Kohler A."/>
            <person name="Sanchez-Garcia M."/>
            <person name="Morin E."/>
            <person name="Andreopoulos B."/>
            <person name="Barry K.W."/>
            <person name="Bonito G."/>
            <person name="Buee M."/>
            <person name="Carver A."/>
            <person name="Chen C."/>
            <person name="Cichocki N."/>
            <person name="Clum A."/>
            <person name="Culley D."/>
            <person name="Crous P.W."/>
            <person name="Fauchery L."/>
            <person name="Girlanda M."/>
            <person name="Hayes R.D."/>
            <person name="Keri Z."/>
            <person name="LaButti K."/>
            <person name="Lipzen A."/>
            <person name="Lombard V."/>
            <person name="Magnuson J."/>
            <person name="Maillard F."/>
            <person name="Murat C."/>
            <person name="Nolan M."/>
            <person name="Ohm R.A."/>
            <person name="Pangilinan J."/>
            <person name="Pereira M.F."/>
            <person name="Perotto S."/>
            <person name="Peter M."/>
            <person name="Pfister S."/>
            <person name="Riley R."/>
            <person name="Sitrit Y."/>
            <person name="Stielow J.B."/>
            <person name="Szollosi G."/>
            <person name="Zifcakova L."/>
            <person name="Stursova M."/>
            <person name="Spatafora J.W."/>
            <person name="Tedersoo L."/>
            <person name="Vaario L.M."/>
            <person name="Yamada A."/>
            <person name="Yan M."/>
            <person name="Wang P."/>
            <person name="Xu J."/>
            <person name="Bruns T."/>
            <person name="Baldrian P."/>
            <person name="Vilgalys R."/>
            <person name="Dunand C."/>
            <person name="Henrissat B."/>
            <person name="Grigoriev I.V."/>
            <person name="Hibbett D."/>
            <person name="Nagy L.G."/>
            <person name="Martin F.M."/>
        </authorList>
    </citation>
    <scope>NUCLEOTIDE SEQUENCE</scope>
    <source>
        <strain evidence="2">Prilba</strain>
    </source>
</reference>
<protein>
    <submittedName>
        <fullName evidence="2">Uncharacterized protein</fullName>
    </submittedName>
</protein>
<feature type="region of interest" description="Disordered" evidence="1">
    <location>
        <begin position="354"/>
        <end position="416"/>
    </location>
</feature>